<dbReference type="GO" id="GO:0038023">
    <property type="term" value="F:signaling receptor activity"/>
    <property type="evidence" value="ECO:0007669"/>
    <property type="project" value="InterPro"/>
</dbReference>
<evidence type="ECO:0000256" key="4">
    <source>
        <dbReference type="ARBA" id="ARBA00022452"/>
    </source>
</evidence>
<evidence type="ECO:0000256" key="11">
    <source>
        <dbReference type="ARBA" id="ARBA00023136"/>
    </source>
</evidence>
<keyword evidence="11 14" id="KW-0472">Membrane</keyword>
<evidence type="ECO:0000256" key="13">
    <source>
        <dbReference type="ARBA" id="ARBA00023237"/>
    </source>
</evidence>
<keyword evidence="7" id="KW-0732">Signal</keyword>
<keyword evidence="3 14" id="KW-0813">Transport</keyword>
<evidence type="ECO:0000256" key="1">
    <source>
        <dbReference type="ARBA" id="ARBA00004571"/>
    </source>
</evidence>
<dbReference type="Pfam" id="PF07715">
    <property type="entry name" value="Plug"/>
    <property type="match status" value="1"/>
</dbReference>
<dbReference type="EMBL" id="FZOA01000005">
    <property type="protein sequence ID" value="SNR84217.1"/>
    <property type="molecule type" value="Genomic_DNA"/>
</dbReference>
<evidence type="ECO:0000256" key="16">
    <source>
        <dbReference type="RuleBase" id="RU003357"/>
    </source>
</evidence>
<feature type="domain" description="TonB-dependent receptor-like beta-barrel" evidence="17">
    <location>
        <begin position="251"/>
        <end position="688"/>
    </location>
</feature>
<keyword evidence="8" id="KW-0408">Iron</keyword>
<evidence type="ECO:0000256" key="2">
    <source>
        <dbReference type="ARBA" id="ARBA00009810"/>
    </source>
</evidence>
<dbReference type="InterPro" id="IPR037066">
    <property type="entry name" value="Plug_dom_sf"/>
</dbReference>
<evidence type="ECO:0000256" key="3">
    <source>
        <dbReference type="ARBA" id="ARBA00022448"/>
    </source>
</evidence>
<dbReference type="Pfam" id="PF00593">
    <property type="entry name" value="TonB_dep_Rec_b-barrel"/>
    <property type="match status" value="1"/>
</dbReference>
<dbReference type="NCBIfam" id="TIGR01783">
    <property type="entry name" value="TonB-siderophor"/>
    <property type="match status" value="1"/>
</dbReference>
<keyword evidence="10 16" id="KW-0798">TonB box</keyword>
<keyword evidence="9" id="KW-0406">Ion transport</keyword>
<dbReference type="PANTHER" id="PTHR32552">
    <property type="entry name" value="FERRICHROME IRON RECEPTOR-RELATED"/>
    <property type="match status" value="1"/>
</dbReference>
<dbReference type="InterPro" id="IPR010917">
    <property type="entry name" value="TonB_rcpt_CS"/>
</dbReference>
<evidence type="ECO:0000259" key="18">
    <source>
        <dbReference type="Pfam" id="PF07715"/>
    </source>
</evidence>
<dbReference type="GO" id="GO:0015344">
    <property type="term" value="F:siderophore uptake transmembrane transporter activity"/>
    <property type="evidence" value="ECO:0007669"/>
    <property type="project" value="TreeGrafter"/>
</dbReference>
<evidence type="ECO:0000256" key="12">
    <source>
        <dbReference type="ARBA" id="ARBA00023170"/>
    </source>
</evidence>
<comment type="similarity">
    <text evidence="2 14 16">Belongs to the TonB-dependent receptor family.</text>
</comment>
<evidence type="ECO:0000313" key="19">
    <source>
        <dbReference type="EMBL" id="SNR84217.1"/>
    </source>
</evidence>
<evidence type="ECO:0000313" key="20">
    <source>
        <dbReference type="Proteomes" id="UP000198305"/>
    </source>
</evidence>
<comment type="subcellular location">
    <subcellularLocation>
        <location evidence="1 14">Cell outer membrane</location>
        <topology evidence="1 14">Multi-pass membrane protein</topology>
    </subcellularLocation>
</comment>
<keyword evidence="6 14" id="KW-0812">Transmembrane</keyword>
<dbReference type="GO" id="GO:0009279">
    <property type="term" value="C:cell outer membrane"/>
    <property type="evidence" value="ECO:0007669"/>
    <property type="project" value="UniProtKB-SubCell"/>
</dbReference>
<dbReference type="GO" id="GO:0015891">
    <property type="term" value="P:siderophore transport"/>
    <property type="evidence" value="ECO:0007669"/>
    <property type="project" value="InterPro"/>
</dbReference>
<sequence length="720" mass="80099">MLLNHFVMNPENNWKLKSGHIAVTASIVLMSTPLAYADAETLPEVTVASKKDTRITPLDMPSSTASRLGVTLQEIPASVEVITKDAMQERGDRTVTEAVAKAAGFTTAVTPGTPGMISTRGFTNNAVAWLYNGVRVPGGSGMSARVIDIANFDRIEIIKGPAGVLHGEGSVGGAINLISREPSFNKQSLDIDYTFSSFDSHRLHVGTGGAINDDVAAYRVDYSGSRFGTNVDKERGSLDRFTGSVLFKLSDTTRLTLELDKLYDNTDNIYFGTPLVDGKLKRSLRKVNYNDISGNRYESDTLWVRANLEWTPNEQWEVRNQLYYYDSYRDWRNVEAYAYNANNTVTRSSWGDLDHDHQLLGNRFEVLHKGQIAGLENRFMIGADINRTDFKNKRNGFPGSQIINPYDPQDSSFDTGSGGVYKGTDIRNVSINQWSLFMDDQLALTRQLKLVLGLRYDQFDTHWKYTTTSVARESNKYEFVSFRAGAVYDITPTLTTYASFGSAVEPGGTILLLNRDQSQLDLTTARQAEVGIKHAFWGGKGEWTAAIYEITKKNVFVSDPNNSANRLPIGQQSSRGIELSLGLRPTTQWQLDANIAATRARYDEYSTGVPPVDFGGNQPPFVPDYVANLGIRYLPSSDWSIGSWIRHVDKTYANDANTVKLPAYTTIDLSADYKINKMVNLSFRIRNLTDELYATYGSTNGRQAIIAAPRTFEVSVNMKF</sequence>
<evidence type="ECO:0000256" key="9">
    <source>
        <dbReference type="ARBA" id="ARBA00023065"/>
    </source>
</evidence>
<dbReference type="PROSITE" id="PS01156">
    <property type="entry name" value="TONB_DEPENDENT_REC_2"/>
    <property type="match status" value="1"/>
</dbReference>
<evidence type="ECO:0000256" key="5">
    <source>
        <dbReference type="ARBA" id="ARBA00022496"/>
    </source>
</evidence>
<feature type="domain" description="TonB-dependent receptor plug" evidence="18">
    <location>
        <begin position="72"/>
        <end position="174"/>
    </location>
</feature>
<evidence type="ECO:0000256" key="15">
    <source>
        <dbReference type="PROSITE-ProRule" id="PRU10144"/>
    </source>
</evidence>
<name>A0A238ZLI2_9PROT</name>
<evidence type="ECO:0000256" key="14">
    <source>
        <dbReference type="PROSITE-ProRule" id="PRU01360"/>
    </source>
</evidence>
<evidence type="ECO:0000256" key="6">
    <source>
        <dbReference type="ARBA" id="ARBA00022692"/>
    </source>
</evidence>
<dbReference type="AlphaFoldDB" id="A0A238ZLI2"/>
<dbReference type="InterPro" id="IPR010105">
    <property type="entry name" value="TonB_sidphr_rcpt"/>
</dbReference>
<dbReference type="PANTHER" id="PTHR32552:SF84">
    <property type="entry name" value="TONB-DEPENDENT RECEPTOR-RELATED"/>
    <property type="match status" value="1"/>
</dbReference>
<gene>
    <name evidence="19" type="ORF">SAMN05192560_1347</name>
</gene>
<evidence type="ECO:0000259" key="17">
    <source>
        <dbReference type="Pfam" id="PF00593"/>
    </source>
</evidence>
<evidence type="ECO:0000256" key="8">
    <source>
        <dbReference type="ARBA" id="ARBA00023004"/>
    </source>
</evidence>
<protein>
    <submittedName>
        <fullName evidence="19">Iron complex outermembrane recepter protein</fullName>
    </submittedName>
</protein>
<dbReference type="Gene3D" id="2.170.130.10">
    <property type="entry name" value="TonB-dependent receptor, plug domain"/>
    <property type="match status" value="1"/>
</dbReference>
<keyword evidence="12" id="KW-0675">Receptor</keyword>
<keyword evidence="13 14" id="KW-0998">Cell outer membrane</keyword>
<organism evidence="19 20">
    <name type="scientific">Methylobacillus rhizosphaerae</name>
    <dbReference type="NCBI Taxonomy" id="551994"/>
    <lineage>
        <taxon>Bacteria</taxon>
        <taxon>Pseudomonadati</taxon>
        <taxon>Pseudomonadota</taxon>
        <taxon>Betaproteobacteria</taxon>
        <taxon>Nitrosomonadales</taxon>
        <taxon>Methylophilaceae</taxon>
        <taxon>Methylobacillus</taxon>
    </lineage>
</organism>
<reference evidence="20" key="1">
    <citation type="submission" date="2017-06" db="EMBL/GenBank/DDBJ databases">
        <authorList>
            <person name="Varghese N."/>
            <person name="Submissions S."/>
        </authorList>
    </citation>
    <scope>NUCLEOTIDE SEQUENCE [LARGE SCALE GENOMIC DNA]</scope>
    <source>
        <strain evidence="20">Ca-68</strain>
    </source>
</reference>
<dbReference type="Gene3D" id="2.40.170.20">
    <property type="entry name" value="TonB-dependent receptor, beta-barrel domain"/>
    <property type="match status" value="1"/>
</dbReference>
<dbReference type="InterPro" id="IPR039426">
    <property type="entry name" value="TonB-dep_rcpt-like"/>
</dbReference>
<keyword evidence="5" id="KW-0410">Iron transport</keyword>
<accession>A0A238ZLI2</accession>
<proteinExistence type="inferred from homology"/>
<dbReference type="InterPro" id="IPR000531">
    <property type="entry name" value="Beta-barrel_TonB"/>
</dbReference>
<keyword evidence="20" id="KW-1185">Reference proteome</keyword>
<keyword evidence="4 14" id="KW-1134">Transmembrane beta strand</keyword>
<feature type="short sequence motif" description="TonB C-terminal box" evidence="15">
    <location>
        <begin position="703"/>
        <end position="720"/>
    </location>
</feature>
<dbReference type="InterPro" id="IPR036942">
    <property type="entry name" value="Beta-barrel_TonB_sf"/>
</dbReference>
<dbReference type="InterPro" id="IPR012910">
    <property type="entry name" value="Plug_dom"/>
</dbReference>
<dbReference type="RefSeq" id="WP_179212097.1">
    <property type="nucleotide sequence ID" value="NZ_FZOA01000005.1"/>
</dbReference>
<dbReference type="PROSITE" id="PS52016">
    <property type="entry name" value="TONB_DEPENDENT_REC_3"/>
    <property type="match status" value="1"/>
</dbReference>
<dbReference type="Proteomes" id="UP000198305">
    <property type="component" value="Unassembled WGS sequence"/>
</dbReference>
<dbReference type="CDD" id="cd01347">
    <property type="entry name" value="ligand_gated_channel"/>
    <property type="match status" value="1"/>
</dbReference>
<dbReference type="SUPFAM" id="SSF56935">
    <property type="entry name" value="Porins"/>
    <property type="match status" value="1"/>
</dbReference>
<evidence type="ECO:0000256" key="7">
    <source>
        <dbReference type="ARBA" id="ARBA00022729"/>
    </source>
</evidence>
<evidence type="ECO:0000256" key="10">
    <source>
        <dbReference type="ARBA" id="ARBA00023077"/>
    </source>
</evidence>